<organism evidence="2 3">
    <name type="scientific">Actinomyces bouchesdurhonensis</name>
    <dbReference type="NCBI Taxonomy" id="1852361"/>
    <lineage>
        <taxon>Bacteria</taxon>
        <taxon>Bacillati</taxon>
        <taxon>Actinomycetota</taxon>
        <taxon>Actinomycetes</taxon>
        <taxon>Actinomycetales</taxon>
        <taxon>Actinomycetaceae</taxon>
        <taxon>Actinomyces</taxon>
    </lineage>
</organism>
<name>A0A929RNZ6_9ACTO</name>
<feature type="transmembrane region" description="Helical" evidence="1">
    <location>
        <begin position="33"/>
        <end position="50"/>
    </location>
</feature>
<dbReference type="Proteomes" id="UP000759246">
    <property type="component" value="Unassembled WGS sequence"/>
</dbReference>
<accession>A0A929RNZ6</accession>
<keyword evidence="1" id="KW-1133">Transmembrane helix</keyword>
<protein>
    <submittedName>
        <fullName evidence="2">Uncharacterized protein</fullName>
    </submittedName>
</protein>
<gene>
    <name evidence="2" type="ORF">HXK09_01895</name>
</gene>
<keyword evidence="1" id="KW-0472">Membrane</keyword>
<dbReference type="AlphaFoldDB" id="A0A929RNZ6"/>
<feature type="transmembrane region" description="Helical" evidence="1">
    <location>
        <begin position="113"/>
        <end position="135"/>
    </location>
</feature>
<feature type="transmembrane region" description="Helical" evidence="1">
    <location>
        <begin position="70"/>
        <end position="92"/>
    </location>
</feature>
<evidence type="ECO:0000256" key="1">
    <source>
        <dbReference type="SAM" id="Phobius"/>
    </source>
</evidence>
<dbReference type="EMBL" id="JABZGF010000025">
    <property type="protein sequence ID" value="MBF0965919.1"/>
    <property type="molecule type" value="Genomic_DNA"/>
</dbReference>
<proteinExistence type="predicted"/>
<comment type="caution">
    <text evidence="2">The sequence shown here is derived from an EMBL/GenBank/DDBJ whole genome shotgun (WGS) entry which is preliminary data.</text>
</comment>
<evidence type="ECO:0000313" key="2">
    <source>
        <dbReference type="EMBL" id="MBF0965919.1"/>
    </source>
</evidence>
<evidence type="ECO:0000313" key="3">
    <source>
        <dbReference type="Proteomes" id="UP000759246"/>
    </source>
</evidence>
<reference evidence="2" key="1">
    <citation type="submission" date="2020-04" db="EMBL/GenBank/DDBJ databases">
        <title>Deep metagenomics examines the oral microbiome during advanced dental caries in children, revealing novel taxa and co-occurrences with host molecules.</title>
        <authorList>
            <person name="Baker J.L."/>
            <person name="Morton J.T."/>
            <person name="Dinis M."/>
            <person name="Alvarez R."/>
            <person name="Tran N.C."/>
            <person name="Knight R."/>
            <person name="Edlund A."/>
        </authorList>
    </citation>
    <scope>NUCLEOTIDE SEQUENCE</scope>
    <source>
        <strain evidence="2">JCVI_30_bin.13</strain>
    </source>
</reference>
<sequence>MDKSAHESDPHNSAAAPAAEEVSVPLDTSTKRAFRVFLGLVVIVIYGLFWRFGLRSSWGQWSMRAQMAAAVIPAFFTLLWVPVVWAALRWMLRDFIRAQKAPQAAKHAKKPQPFSAAFSFLLTAGILAFVATRAWGGYGLAVQDWWDGPTRHENVSCQNIREEGDETFLKRTNKTFVIFDLVGADGYSRHFELKLSDLEKEMEREDSPYTTIMTLCEAQAPSFGVSVYERTGTIAEAWKAQ</sequence>
<keyword evidence="1" id="KW-0812">Transmembrane</keyword>